<evidence type="ECO:0000259" key="4">
    <source>
        <dbReference type="Pfam" id="PF00501"/>
    </source>
</evidence>
<feature type="region of interest" description="Disordered" evidence="3">
    <location>
        <begin position="513"/>
        <end position="546"/>
    </location>
</feature>
<protein>
    <submittedName>
        <fullName evidence="6">AMP-binding protein</fullName>
    </submittedName>
</protein>
<feature type="compositionally biased region" description="Basic and acidic residues" evidence="3">
    <location>
        <begin position="520"/>
        <end position="546"/>
    </location>
</feature>
<reference evidence="6" key="1">
    <citation type="submission" date="2021-04" db="EMBL/GenBank/DDBJ databases">
        <title>Isolation of p-tert-butylphenol degrading bacteria Sphingobium phenoxybenzoativorans Tas13 from active sludge.</title>
        <authorList>
            <person name="Li Y."/>
        </authorList>
    </citation>
    <scope>NUCLEOTIDE SEQUENCE</scope>
    <source>
        <strain evidence="6">Tas13</strain>
    </source>
</reference>
<dbReference type="InterPro" id="IPR000873">
    <property type="entry name" value="AMP-dep_synth/lig_dom"/>
</dbReference>
<feature type="domain" description="AMP-binding enzyme C-terminal" evidence="5">
    <location>
        <begin position="431"/>
        <end position="509"/>
    </location>
</feature>
<dbReference type="InterPro" id="IPR045851">
    <property type="entry name" value="AMP-bd_C_sf"/>
</dbReference>
<dbReference type="SUPFAM" id="SSF56801">
    <property type="entry name" value="Acetyl-CoA synthetase-like"/>
    <property type="match status" value="1"/>
</dbReference>
<accession>A0A975K6P8</accession>
<feature type="domain" description="AMP-dependent synthetase/ligase" evidence="4">
    <location>
        <begin position="10"/>
        <end position="380"/>
    </location>
</feature>
<dbReference type="KEGG" id="spph:KFK14_23125"/>
<dbReference type="PROSITE" id="PS00455">
    <property type="entry name" value="AMP_BINDING"/>
    <property type="match status" value="1"/>
</dbReference>
<organism evidence="6 7">
    <name type="scientific">Sphingobium phenoxybenzoativorans</name>
    <dbReference type="NCBI Taxonomy" id="1592790"/>
    <lineage>
        <taxon>Bacteria</taxon>
        <taxon>Pseudomonadati</taxon>
        <taxon>Pseudomonadota</taxon>
        <taxon>Alphaproteobacteria</taxon>
        <taxon>Sphingomonadales</taxon>
        <taxon>Sphingomonadaceae</taxon>
        <taxon>Sphingobium</taxon>
    </lineage>
</organism>
<evidence type="ECO:0000256" key="1">
    <source>
        <dbReference type="ARBA" id="ARBA00006432"/>
    </source>
</evidence>
<dbReference type="InterPro" id="IPR020845">
    <property type="entry name" value="AMP-binding_CS"/>
</dbReference>
<comment type="similarity">
    <text evidence="1">Belongs to the ATP-dependent AMP-binding enzyme family.</text>
</comment>
<evidence type="ECO:0000256" key="2">
    <source>
        <dbReference type="ARBA" id="ARBA00022598"/>
    </source>
</evidence>
<dbReference type="PANTHER" id="PTHR43201">
    <property type="entry name" value="ACYL-COA SYNTHETASE"/>
    <property type="match status" value="1"/>
</dbReference>
<dbReference type="Gene3D" id="3.40.50.12780">
    <property type="entry name" value="N-terminal domain of ligase-like"/>
    <property type="match status" value="1"/>
</dbReference>
<dbReference type="InterPro" id="IPR042099">
    <property type="entry name" value="ANL_N_sf"/>
</dbReference>
<proteinExistence type="inferred from homology"/>
<dbReference type="Proteomes" id="UP000681425">
    <property type="component" value="Chromosome"/>
</dbReference>
<keyword evidence="7" id="KW-1185">Reference proteome</keyword>
<keyword evidence="2" id="KW-0436">Ligase</keyword>
<dbReference type="Gene3D" id="3.30.300.30">
    <property type="match status" value="1"/>
</dbReference>
<dbReference type="PANTHER" id="PTHR43201:SF5">
    <property type="entry name" value="MEDIUM-CHAIN ACYL-COA LIGASE ACSF2, MITOCHONDRIAL"/>
    <property type="match status" value="1"/>
</dbReference>
<dbReference type="GO" id="GO:0031956">
    <property type="term" value="F:medium-chain fatty acid-CoA ligase activity"/>
    <property type="evidence" value="ECO:0007669"/>
    <property type="project" value="TreeGrafter"/>
</dbReference>
<dbReference type="InterPro" id="IPR025110">
    <property type="entry name" value="AMP-bd_C"/>
</dbReference>
<sequence>MMAESVYDLFAQTAARAPGRSVLCYPATEGRGYCEDGFEISYAEAKGVIDALAKRYVDAGYGPGHRVALAAGNMPEHFWHYLALNSIGATAVTLNPDYLPDEMAYGIGFPECALVVASPQCIANIRKAVETLDPAVPVFDLSEPGAPLPAPGIGPHEVPADKGKRIALIIYTSGTTSKPKGCLISNASCLAAADSYTGATGPVAFRDGGDRLYIPLPAFHMNVTVFTFTSVLKRGNCLVMQDRFRASRWWRDLVETKATCFHYLGIIPPLLVNTPETPEEKRHVVRYGYGAGIEPAIRDLFEERFNIPLVEAWGMTETSRAIMNSEEPRSREARAFGRPHFPWEVRIVDENDQDLPHGAPGELIVRASGPDPRAGFFSGYLKQEKETEEAWRGGWFHTGDICRQDADGMLYFVDRRKNIIRRSGENIAAAEVENALVGLPEVKAVAVLAVADELHDEEIMACVVPMEGIAASREIAEAIQRGALGKVSAAKLPAWIAFCDKLPVTGTQKIQKGALFPDGGDPRTDSRSIDLREEKRSLRVTERTAA</sequence>
<dbReference type="RefSeq" id="WP_212609307.1">
    <property type="nucleotide sequence ID" value="NZ_CP073910.1"/>
</dbReference>
<dbReference type="AlphaFoldDB" id="A0A975K6P8"/>
<gene>
    <name evidence="6" type="ORF">KFK14_23125</name>
</gene>
<evidence type="ECO:0000313" key="6">
    <source>
        <dbReference type="EMBL" id="QUT05796.1"/>
    </source>
</evidence>
<dbReference type="Pfam" id="PF00501">
    <property type="entry name" value="AMP-binding"/>
    <property type="match status" value="1"/>
</dbReference>
<evidence type="ECO:0000259" key="5">
    <source>
        <dbReference type="Pfam" id="PF13193"/>
    </source>
</evidence>
<name>A0A975K6P8_9SPHN</name>
<evidence type="ECO:0000256" key="3">
    <source>
        <dbReference type="SAM" id="MobiDB-lite"/>
    </source>
</evidence>
<dbReference type="GO" id="GO:0006631">
    <property type="term" value="P:fatty acid metabolic process"/>
    <property type="evidence" value="ECO:0007669"/>
    <property type="project" value="TreeGrafter"/>
</dbReference>
<evidence type="ECO:0000313" key="7">
    <source>
        <dbReference type="Proteomes" id="UP000681425"/>
    </source>
</evidence>
<dbReference type="Pfam" id="PF13193">
    <property type="entry name" value="AMP-binding_C"/>
    <property type="match status" value="1"/>
</dbReference>
<dbReference type="EMBL" id="CP073910">
    <property type="protein sequence ID" value="QUT05796.1"/>
    <property type="molecule type" value="Genomic_DNA"/>
</dbReference>